<protein>
    <recommendedName>
        <fullName evidence="3">glucan endo-1,3-beta-D-glucosidase</fullName>
        <ecNumber evidence="3">3.2.1.39</ecNumber>
    </recommendedName>
</protein>
<dbReference type="EMBL" id="GL348737">
    <property type="protein sequence ID" value="EFH39352.1"/>
    <property type="molecule type" value="Genomic_DNA"/>
</dbReference>
<dbReference type="AlphaFoldDB" id="D7MVT0"/>
<gene>
    <name evidence="7" type="ORF">ARALYDRAFT_655498</name>
</gene>
<keyword evidence="8" id="KW-1185">Reference proteome</keyword>
<evidence type="ECO:0000256" key="5">
    <source>
        <dbReference type="ARBA" id="ARBA00023295"/>
    </source>
</evidence>
<dbReference type="EC" id="3.2.1.39" evidence="3"/>
<dbReference type="Gene3D" id="3.20.20.80">
    <property type="entry name" value="Glycosidases"/>
    <property type="match status" value="2"/>
</dbReference>
<evidence type="ECO:0000256" key="4">
    <source>
        <dbReference type="ARBA" id="ARBA00022801"/>
    </source>
</evidence>
<comment type="catalytic activity">
    <reaction evidence="1">
        <text>Hydrolysis of (1-&gt;3)-beta-D-glucosidic linkages in (1-&gt;3)-beta-D-glucans.</text>
        <dbReference type="EC" id="3.2.1.39"/>
    </reaction>
</comment>
<dbReference type="Proteomes" id="UP000008694">
    <property type="component" value="Unassembled WGS sequence"/>
</dbReference>
<dbReference type="Pfam" id="PF00332">
    <property type="entry name" value="Glyco_hydro_17"/>
    <property type="match status" value="2"/>
</dbReference>
<proteinExistence type="inferred from homology"/>
<keyword evidence="4" id="KW-0378">Hydrolase</keyword>
<keyword evidence="5" id="KW-0326">Glycosidase</keyword>
<dbReference type="GO" id="GO:0042973">
    <property type="term" value="F:glucan endo-1,3-beta-D-glucosidase activity"/>
    <property type="evidence" value="ECO:0007669"/>
    <property type="project" value="UniProtKB-EC"/>
</dbReference>
<comment type="similarity">
    <text evidence="2 6">Belongs to the glycosyl hydrolase 17 family.</text>
</comment>
<dbReference type="eggNOG" id="ENOG502QVKW">
    <property type="taxonomic scope" value="Eukaryota"/>
</dbReference>
<evidence type="ECO:0000313" key="8">
    <source>
        <dbReference type="Proteomes" id="UP000008694"/>
    </source>
</evidence>
<evidence type="ECO:0000256" key="2">
    <source>
        <dbReference type="ARBA" id="ARBA00008773"/>
    </source>
</evidence>
<dbReference type="SUPFAM" id="SSF51445">
    <property type="entry name" value="(Trans)glycosidases"/>
    <property type="match status" value="1"/>
</dbReference>
<dbReference type="HOGENOM" id="CLU_024953_5_1_1"/>
<evidence type="ECO:0000256" key="6">
    <source>
        <dbReference type="RuleBase" id="RU004335"/>
    </source>
</evidence>
<dbReference type="InterPro" id="IPR017853">
    <property type="entry name" value="GH"/>
</dbReference>
<reference evidence="8" key="1">
    <citation type="journal article" date="2011" name="Nat. Genet.">
        <title>The Arabidopsis lyrata genome sequence and the basis of rapid genome size change.</title>
        <authorList>
            <person name="Hu T.T."/>
            <person name="Pattyn P."/>
            <person name="Bakker E.G."/>
            <person name="Cao J."/>
            <person name="Cheng J.-F."/>
            <person name="Clark R.M."/>
            <person name="Fahlgren N."/>
            <person name="Fawcett J.A."/>
            <person name="Grimwood J."/>
            <person name="Gundlach H."/>
            <person name="Haberer G."/>
            <person name="Hollister J.D."/>
            <person name="Ossowski S."/>
            <person name="Ottilar R.P."/>
            <person name="Salamov A.A."/>
            <person name="Schneeberger K."/>
            <person name="Spannagl M."/>
            <person name="Wang X."/>
            <person name="Yang L."/>
            <person name="Nasrallah M.E."/>
            <person name="Bergelson J."/>
            <person name="Carrington J.C."/>
            <person name="Gaut B.S."/>
            <person name="Schmutz J."/>
            <person name="Mayer K.F.X."/>
            <person name="Van de Peer Y."/>
            <person name="Grigoriev I.V."/>
            <person name="Nordborg M."/>
            <person name="Weigel D."/>
            <person name="Guo Y.-L."/>
        </authorList>
    </citation>
    <scope>NUCLEOTIDE SEQUENCE [LARGE SCALE GENOMIC DNA]</scope>
    <source>
        <strain evidence="8">cv. MN47</strain>
    </source>
</reference>
<evidence type="ECO:0000313" key="7">
    <source>
        <dbReference type="EMBL" id="EFH39352.1"/>
    </source>
</evidence>
<dbReference type="Gramene" id="Al_scaffold_0026_5">
    <property type="protein sequence ID" value="Al_scaffold_0026_5"/>
    <property type="gene ID" value="Al_scaffold_0026_5"/>
</dbReference>
<dbReference type="STRING" id="81972.D7MVT0"/>
<feature type="non-terminal residue" evidence="7">
    <location>
        <position position="1"/>
    </location>
</feature>
<dbReference type="InterPro" id="IPR000490">
    <property type="entry name" value="Glyco_hydro_17"/>
</dbReference>
<evidence type="ECO:0000256" key="3">
    <source>
        <dbReference type="ARBA" id="ARBA00012780"/>
    </source>
</evidence>
<dbReference type="InterPro" id="IPR044965">
    <property type="entry name" value="Glyco_hydro_17_plant"/>
</dbReference>
<evidence type="ECO:0000256" key="1">
    <source>
        <dbReference type="ARBA" id="ARBA00000382"/>
    </source>
</evidence>
<dbReference type="PANTHER" id="PTHR32227">
    <property type="entry name" value="GLUCAN ENDO-1,3-BETA-GLUCOSIDASE BG1-RELATED-RELATED"/>
    <property type="match status" value="1"/>
</dbReference>
<organism evidence="8">
    <name type="scientific">Arabidopsis lyrata subsp. lyrata</name>
    <name type="common">Lyre-leaved rock-cress</name>
    <dbReference type="NCBI Taxonomy" id="81972"/>
    <lineage>
        <taxon>Eukaryota</taxon>
        <taxon>Viridiplantae</taxon>
        <taxon>Streptophyta</taxon>
        <taxon>Embryophyta</taxon>
        <taxon>Tracheophyta</taxon>
        <taxon>Spermatophyta</taxon>
        <taxon>Magnoliopsida</taxon>
        <taxon>eudicotyledons</taxon>
        <taxon>Gunneridae</taxon>
        <taxon>Pentapetalae</taxon>
        <taxon>rosids</taxon>
        <taxon>malvids</taxon>
        <taxon>Brassicales</taxon>
        <taxon>Brassicaceae</taxon>
        <taxon>Camelineae</taxon>
        <taxon>Arabidopsis</taxon>
    </lineage>
</organism>
<dbReference type="GO" id="GO:0005975">
    <property type="term" value="P:carbohydrate metabolic process"/>
    <property type="evidence" value="ECO:0007669"/>
    <property type="project" value="InterPro"/>
</dbReference>
<sequence>ITNIRIFDMNMDVLNTFRGNHDIGIMVGVKNQDLEALLANEDAVNTWFVTNIEPYLSDVNITFITVENEIIPGEIGSYVLPVMHSLTNVVKSRILPILISTTVENDQPWPVVSTFCRRFHSPSPRTTYPDPINLHLAIFNTDTLVVQNWPIGYSNMFYMLFDVFVWAIEKEGIKDLPMVVIETGWPCAGNGNLITPEIASIYNNNFVKHVESGKGPGHRRGQLQ</sequence>
<name>D7MVT0_ARALL</name>
<accession>D7MVT0</accession>